<evidence type="ECO:0008006" key="3">
    <source>
        <dbReference type="Google" id="ProtNLM"/>
    </source>
</evidence>
<dbReference type="Pfam" id="PF06175">
    <property type="entry name" value="MiaE"/>
    <property type="match status" value="1"/>
</dbReference>
<dbReference type="Proteomes" id="UP000271468">
    <property type="component" value="Unassembled WGS sequence"/>
</dbReference>
<accession>A0A3M3JDJ3</accession>
<dbReference type="InterPro" id="IPR012347">
    <property type="entry name" value="Ferritin-like"/>
</dbReference>
<organism evidence="1 2">
    <name type="scientific">Pseudomonas syringae pv. coriandricola</name>
    <dbReference type="NCBI Taxonomy" id="264453"/>
    <lineage>
        <taxon>Bacteria</taxon>
        <taxon>Pseudomonadati</taxon>
        <taxon>Pseudomonadota</taxon>
        <taxon>Gammaproteobacteria</taxon>
        <taxon>Pseudomonadales</taxon>
        <taxon>Pseudomonadaceae</taxon>
        <taxon>Pseudomonas</taxon>
    </lineage>
</organism>
<name>A0A3M3JDJ3_9PSED</name>
<dbReference type="AlphaFoldDB" id="A0A3M3JDJ3"/>
<dbReference type="PANTHER" id="PTHR42637:SF1">
    <property type="entry name" value="TRNA 2-(METHYLSULFANYL)-N(6)-ISOPENTENYLADENOSINE(37) HYDROXYLASE"/>
    <property type="match status" value="1"/>
</dbReference>
<dbReference type="InterPro" id="IPR010386">
    <property type="entry name" value="tRNA-Hydrxlase_MiaE"/>
</dbReference>
<dbReference type="InterPro" id="IPR009078">
    <property type="entry name" value="Ferritin-like_SF"/>
</dbReference>
<dbReference type="GO" id="GO:0045301">
    <property type="term" value="F:tRNA 2-(methylsulfanyl)-N(6)-isopentenyladenosine(37) hydroxylase activity"/>
    <property type="evidence" value="ECO:0007669"/>
    <property type="project" value="InterPro"/>
</dbReference>
<reference evidence="1 2" key="1">
    <citation type="submission" date="2018-08" db="EMBL/GenBank/DDBJ databases">
        <title>Recombination of ecologically and evolutionarily significant loci maintains genetic cohesion in the Pseudomonas syringae species complex.</title>
        <authorList>
            <person name="Dillon M."/>
            <person name="Thakur S."/>
            <person name="Almeida R.N.D."/>
            <person name="Weir B.S."/>
            <person name="Guttman D.S."/>
        </authorList>
    </citation>
    <scope>NUCLEOTIDE SEQUENCE [LARGE SCALE GENOMIC DNA]</scope>
    <source>
        <strain evidence="1 2">ICMP 12341</strain>
    </source>
</reference>
<evidence type="ECO:0000313" key="1">
    <source>
        <dbReference type="EMBL" id="RMN08850.1"/>
    </source>
</evidence>
<dbReference type="CDD" id="cd07910">
    <property type="entry name" value="MiaE"/>
    <property type="match status" value="1"/>
</dbReference>
<dbReference type="GO" id="GO:0006400">
    <property type="term" value="P:tRNA modification"/>
    <property type="evidence" value="ECO:0007669"/>
    <property type="project" value="InterPro"/>
</dbReference>
<evidence type="ECO:0000313" key="2">
    <source>
        <dbReference type="Proteomes" id="UP000271468"/>
    </source>
</evidence>
<comment type="caution">
    <text evidence="1">The sequence shown here is derived from an EMBL/GenBank/DDBJ whole genome shotgun (WGS) entry which is preliminary data.</text>
</comment>
<dbReference type="PANTHER" id="PTHR42637">
    <property type="entry name" value="TRNA-(MS[2]IO[6]A)-HYDROXYLASE"/>
    <property type="match status" value="1"/>
</dbReference>
<dbReference type="EMBL" id="RBOV01000307">
    <property type="protein sequence ID" value="RMN08850.1"/>
    <property type="molecule type" value="Genomic_DNA"/>
</dbReference>
<gene>
    <name evidence="1" type="ORF">ALQ65_04999</name>
</gene>
<dbReference type="Gene3D" id="1.20.1260.10">
    <property type="match status" value="1"/>
</dbReference>
<proteinExistence type="predicted"/>
<dbReference type="SUPFAM" id="SSF47240">
    <property type="entry name" value="Ferritin-like"/>
    <property type="match status" value="1"/>
</dbReference>
<sequence>MDIAGAARCDRPRVLPAVRGPLSALHRAGLSEGCIRRLTLFAPQANAFVSRVPGAARIMPGLVSPSLCELMYPIPEIEAFLLCRTPDSWVQAALRNLDVLLIDHANNEKKAAGAAFQFMFQYNDKFDLLSKMSRLAREELRHFEQVISIIRKRQIPMVNISSSRYAGALRKRVRNHNPYRLTDALIVGAIVEARSCERFAALVPHLDEELAKFYGGLLKSEARHFQDYLKLAYSYGDKADVDAKIEEIRLAERELIESPDEEFRFHSGVPADAPAAA</sequence>
<protein>
    <recommendedName>
        <fullName evidence="3">tRNA--hydroxylase</fullName>
    </recommendedName>
</protein>